<dbReference type="Proteomes" id="UP000887579">
    <property type="component" value="Unplaced"/>
</dbReference>
<evidence type="ECO:0000313" key="1">
    <source>
        <dbReference type="Proteomes" id="UP000887579"/>
    </source>
</evidence>
<evidence type="ECO:0000313" key="2">
    <source>
        <dbReference type="WBParaSite" id="ES5_v2.g27785.t1"/>
    </source>
</evidence>
<reference evidence="2" key="1">
    <citation type="submission" date="2022-11" db="UniProtKB">
        <authorList>
            <consortium name="WormBaseParasite"/>
        </authorList>
    </citation>
    <scope>IDENTIFICATION</scope>
</reference>
<sequence length="203" mass="22708">MGYVCGELIPLHVSIENESTSEIKSVESGIGATYIFTATDDSLFNKHTMTKKIFKKYCVEDVPLPIGMTQNTVFTRDIEIPPIPPSFDHCAIIRLQYYVFVKVHTNAVFSRGASASVPIVIGTVPLRQTISTTNSGEPNFIGLEAYLRPPPPGIPPPDYDFNDANFREGDPEVKSEIKEDEIFKFQPKFPYFSDLSLKSNPRN</sequence>
<protein>
    <submittedName>
        <fullName evidence="2">Arrestin C-terminal-like domain-containing protein</fullName>
    </submittedName>
</protein>
<dbReference type="WBParaSite" id="ES5_v2.g27785.t1">
    <property type="protein sequence ID" value="ES5_v2.g27785.t1"/>
    <property type="gene ID" value="ES5_v2.g27785"/>
</dbReference>
<accession>A0AC34GDU5</accession>
<proteinExistence type="predicted"/>
<name>A0AC34GDU5_9BILA</name>
<organism evidence="1 2">
    <name type="scientific">Panagrolaimus sp. ES5</name>
    <dbReference type="NCBI Taxonomy" id="591445"/>
    <lineage>
        <taxon>Eukaryota</taxon>
        <taxon>Metazoa</taxon>
        <taxon>Ecdysozoa</taxon>
        <taxon>Nematoda</taxon>
        <taxon>Chromadorea</taxon>
        <taxon>Rhabditida</taxon>
        <taxon>Tylenchina</taxon>
        <taxon>Panagrolaimomorpha</taxon>
        <taxon>Panagrolaimoidea</taxon>
        <taxon>Panagrolaimidae</taxon>
        <taxon>Panagrolaimus</taxon>
    </lineage>
</organism>